<evidence type="ECO:0000313" key="6">
    <source>
        <dbReference type="Proteomes" id="UP000306402"/>
    </source>
</evidence>
<keyword evidence="6" id="KW-1185">Reference proteome</keyword>
<dbReference type="PROSITE" id="PS00893">
    <property type="entry name" value="NUDIX_BOX"/>
    <property type="match status" value="1"/>
</dbReference>
<dbReference type="CDD" id="cd18880">
    <property type="entry name" value="NUDIX_ADPRase"/>
    <property type="match status" value="1"/>
</dbReference>
<dbReference type="InterPro" id="IPR000086">
    <property type="entry name" value="NUDIX_hydrolase_dom"/>
</dbReference>
<protein>
    <submittedName>
        <fullName evidence="5">NUDIX hydrolase</fullName>
    </submittedName>
</protein>
<comment type="caution">
    <text evidence="5">The sequence shown here is derived from an EMBL/GenBank/DDBJ whole genome shotgun (WGS) entry which is preliminary data.</text>
</comment>
<comment type="similarity">
    <text evidence="3">Belongs to the Nudix hydrolase family.</text>
</comment>
<dbReference type="OrthoDB" id="9810648at2"/>
<dbReference type="InterPro" id="IPR020084">
    <property type="entry name" value="NUDIX_hydrolase_CS"/>
</dbReference>
<dbReference type="GO" id="GO:0016787">
    <property type="term" value="F:hydrolase activity"/>
    <property type="evidence" value="ECO:0007669"/>
    <property type="project" value="UniProtKB-KW"/>
</dbReference>
<dbReference type="PANTHER" id="PTHR43046">
    <property type="entry name" value="GDP-MANNOSE MANNOSYL HYDROLASE"/>
    <property type="match status" value="1"/>
</dbReference>
<dbReference type="EMBL" id="VCEJ01000002">
    <property type="protein sequence ID" value="TLV04046.1"/>
    <property type="molecule type" value="Genomic_DNA"/>
</dbReference>
<sequence>MRLRVCGICIQNERILLINHSLYGKDTFFWSPPGGGVQFGETATEALEREFLEETGLRVKVGKLLFINEHIEAPLHAVEMFFQIDSFEGTLKTGEDPELSAEGQVIEQVQFLSWDELTQFAPNQLHRIFSMIGSLDGVFHLQNYIPGQNSGLEK</sequence>
<comment type="cofactor">
    <cofactor evidence="1">
        <name>Mg(2+)</name>
        <dbReference type="ChEBI" id="CHEBI:18420"/>
    </cofactor>
</comment>
<dbReference type="Proteomes" id="UP000306402">
    <property type="component" value="Unassembled WGS sequence"/>
</dbReference>
<dbReference type="PRINTS" id="PR00502">
    <property type="entry name" value="NUDIXFAMILY"/>
</dbReference>
<evidence type="ECO:0000313" key="5">
    <source>
        <dbReference type="EMBL" id="TLV04046.1"/>
    </source>
</evidence>
<dbReference type="InterPro" id="IPR015797">
    <property type="entry name" value="NUDIX_hydrolase-like_dom_sf"/>
</dbReference>
<evidence type="ECO:0000259" key="4">
    <source>
        <dbReference type="PROSITE" id="PS51462"/>
    </source>
</evidence>
<reference evidence="5 6" key="1">
    <citation type="submission" date="2019-05" db="EMBL/GenBank/DDBJ databases">
        <authorList>
            <person name="Qu J.-H."/>
        </authorList>
    </citation>
    <scope>NUCLEOTIDE SEQUENCE [LARGE SCALE GENOMIC DNA]</scope>
    <source>
        <strain evidence="5 6">T17</strain>
    </source>
</reference>
<accession>A0A5R9L665</accession>
<keyword evidence="2 3" id="KW-0378">Hydrolase</keyword>
<evidence type="ECO:0000256" key="1">
    <source>
        <dbReference type="ARBA" id="ARBA00001946"/>
    </source>
</evidence>
<evidence type="ECO:0000256" key="2">
    <source>
        <dbReference type="ARBA" id="ARBA00022801"/>
    </source>
</evidence>
<dbReference type="SUPFAM" id="SSF55811">
    <property type="entry name" value="Nudix"/>
    <property type="match status" value="1"/>
</dbReference>
<feature type="domain" description="Nudix hydrolase" evidence="4">
    <location>
        <begin position="1"/>
        <end position="136"/>
    </location>
</feature>
<dbReference type="Pfam" id="PF00293">
    <property type="entry name" value="NUDIX"/>
    <property type="match status" value="1"/>
</dbReference>
<proteinExistence type="inferred from homology"/>
<dbReference type="Gene3D" id="3.90.79.10">
    <property type="entry name" value="Nucleoside Triphosphate Pyrophosphohydrolase"/>
    <property type="match status" value="1"/>
</dbReference>
<gene>
    <name evidence="5" type="ORF">FEN17_03230</name>
</gene>
<organism evidence="5 6">
    <name type="scientific">Dyadobacter luticola</name>
    <dbReference type="NCBI Taxonomy" id="1979387"/>
    <lineage>
        <taxon>Bacteria</taxon>
        <taxon>Pseudomonadati</taxon>
        <taxon>Bacteroidota</taxon>
        <taxon>Cytophagia</taxon>
        <taxon>Cytophagales</taxon>
        <taxon>Spirosomataceae</taxon>
        <taxon>Dyadobacter</taxon>
    </lineage>
</organism>
<dbReference type="AlphaFoldDB" id="A0A5R9L665"/>
<dbReference type="PROSITE" id="PS51462">
    <property type="entry name" value="NUDIX"/>
    <property type="match status" value="1"/>
</dbReference>
<evidence type="ECO:0000256" key="3">
    <source>
        <dbReference type="RuleBase" id="RU003476"/>
    </source>
</evidence>
<dbReference type="PANTHER" id="PTHR43046:SF16">
    <property type="entry name" value="ADP-RIBOSE PYROPHOSPHATASE YJHB-RELATED"/>
    <property type="match status" value="1"/>
</dbReference>
<name>A0A5R9L665_9BACT</name>
<dbReference type="InterPro" id="IPR020476">
    <property type="entry name" value="Nudix_hydrolase"/>
</dbReference>